<organism evidence="1 2">
    <name type="scientific">Caenispirillum salinarum AK4</name>
    <dbReference type="NCBI Taxonomy" id="1238182"/>
    <lineage>
        <taxon>Bacteria</taxon>
        <taxon>Pseudomonadati</taxon>
        <taxon>Pseudomonadota</taxon>
        <taxon>Alphaproteobacteria</taxon>
        <taxon>Rhodospirillales</taxon>
        <taxon>Novispirillaceae</taxon>
        <taxon>Caenispirillum</taxon>
    </lineage>
</organism>
<reference evidence="1 2" key="1">
    <citation type="journal article" date="2013" name="Genome Announc.">
        <title>Draft Genome Sequence of an Alphaproteobacterium, Caenispirillum salinarum AK4(T), Isolated from a Solar Saltern.</title>
        <authorList>
            <person name="Khatri I."/>
            <person name="Singh A."/>
            <person name="Korpole S."/>
            <person name="Pinnaka A.K."/>
            <person name="Subramanian S."/>
        </authorList>
    </citation>
    <scope>NUCLEOTIDE SEQUENCE [LARGE SCALE GENOMIC DNA]</scope>
    <source>
        <strain evidence="1 2">AK4</strain>
    </source>
</reference>
<evidence type="ECO:0000313" key="2">
    <source>
        <dbReference type="Proteomes" id="UP000009881"/>
    </source>
</evidence>
<dbReference type="EMBL" id="ANHY01000017">
    <property type="protein sequence ID" value="EKV28191.1"/>
    <property type="molecule type" value="Genomic_DNA"/>
</dbReference>
<dbReference type="SUPFAM" id="SSF52540">
    <property type="entry name" value="P-loop containing nucleoside triphosphate hydrolases"/>
    <property type="match status" value="1"/>
</dbReference>
<dbReference type="eggNOG" id="ENOG502Z886">
    <property type="taxonomic scope" value="Bacteria"/>
</dbReference>
<dbReference type="Gene3D" id="3.40.50.300">
    <property type="entry name" value="P-loop containing nucleotide triphosphate hydrolases"/>
    <property type="match status" value="1"/>
</dbReference>
<name>K9HHW1_9PROT</name>
<dbReference type="AlphaFoldDB" id="K9HHW1"/>
<dbReference type="Pfam" id="PF13469">
    <property type="entry name" value="Sulfotransfer_3"/>
    <property type="match status" value="1"/>
</dbReference>
<protein>
    <recommendedName>
        <fullName evidence="3">Sulfotransferase family protein</fullName>
    </recommendedName>
</protein>
<gene>
    <name evidence="1" type="ORF">C882_1192</name>
</gene>
<dbReference type="InterPro" id="IPR027417">
    <property type="entry name" value="P-loop_NTPase"/>
</dbReference>
<keyword evidence="2" id="KW-1185">Reference proteome</keyword>
<proteinExistence type="predicted"/>
<sequence length="274" mass="30942">MPFIMAPLMWARLSAGFRKPTILRERAHGDGLDIGYDSPEAFEEVIWHTFWPDHYGADGIRLWSKDDVSDEARVFMERHFHKIVALRGRDRPATRYLSKNNGNIARLGLILAMFPDAHVVVPVRHPAAHAGSLHRQHLNFLAQHAADTFTARYMRDIGHFEFGALHRPILFDGFAERADGMSPAELDYWLTYWISAFSHLSRFKDRVHVVGYEALCNGGEAAAARLCSAVGLPPAHSGRLARHFRAVEPAEWPEGRHAPALRDEAAALYETFIS</sequence>
<comment type="caution">
    <text evidence="1">The sequence shown here is derived from an EMBL/GenBank/DDBJ whole genome shotgun (WGS) entry which is preliminary data.</text>
</comment>
<dbReference type="Proteomes" id="UP000009881">
    <property type="component" value="Unassembled WGS sequence"/>
</dbReference>
<accession>K9HHW1</accession>
<evidence type="ECO:0008006" key="3">
    <source>
        <dbReference type="Google" id="ProtNLM"/>
    </source>
</evidence>
<evidence type="ECO:0000313" key="1">
    <source>
        <dbReference type="EMBL" id="EKV28191.1"/>
    </source>
</evidence>
<dbReference type="STRING" id="1238182.C882_1192"/>